<dbReference type="Proteomes" id="UP000814176">
    <property type="component" value="Unassembled WGS sequence"/>
</dbReference>
<evidence type="ECO:0000313" key="1">
    <source>
        <dbReference type="EMBL" id="KAH9839269.1"/>
    </source>
</evidence>
<gene>
    <name evidence="1" type="ORF">C8Q71DRAFT_504604</name>
</gene>
<evidence type="ECO:0000313" key="2">
    <source>
        <dbReference type="Proteomes" id="UP000814176"/>
    </source>
</evidence>
<dbReference type="EMBL" id="JADCUA010000006">
    <property type="protein sequence ID" value="KAH9839269.1"/>
    <property type="molecule type" value="Genomic_DNA"/>
</dbReference>
<keyword evidence="2" id="KW-1185">Reference proteome</keyword>
<organism evidence="1 2">
    <name type="scientific">Rhodofomes roseus</name>
    <dbReference type="NCBI Taxonomy" id="34475"/>
    <lineage>
        <taxon>Eukaryota</taxon>
        <taxon>Fungi</taxon>
        <taxon>Dikarya</taxon>
        <taxon>Basidiomycota</taxon>
        <taxon>Agaricomycotina</taxon>
        <taxon>Agaricomycetes</taxon>
        <taxon>Polyporales</taxon>
        <taxon>Rhodofomes</taxon>
    </lineage>
</organism>
<name>A0ABQ8KLR7_9APHY</name>
<proteinExistence type="predicted"/>
<sequence length="247" mass="27569">MTQNHLALSFPSSYAPGPPFASTASHIHPCVDTPMWLVSRVSLPLPGPVSPSHATSQTPRLVSSRLVPSQIPCALSRTARIILVRSHRSRRLSHPNPRSLSSRCAHLIPRRMLSSSRALSFNVFQLALTCPRPRLRCPARHALPVTCYIASLRRPPRYSASPFASSSHSEASSSSARSLDFQPTYSRRPFSQWPRLCLLGSLYRSRLPLSAFVLSRLMPRSPGPQIRNGLFRFRLDLYRVSLLCLVL</sequence>
<dbReference type="GeneID" id="71999735"/>
<protein>
    <submittedName>
        <fullName evidence="1">Uncharacterized protein</fullName>
    </submittedName>
</protein>
<accession>A0ABQ8KLR7</accession>
<reference evidence="1 2" key="1">
    <citation type="journal article" date="2021" name="Environ. Microbiol.">
        <title>Gene family expansions and transcriptome signatures uncover fungal adaptations to wood decay.</title>
        <authorList>
            <person name="Hage H."/>
            <person name="Miyauchi S."/>
            <person name="Viragh M."/>
            <person name="Drula E."/>
            <person name="Min B."/>
            <person name="Chaduli D."/>
            <person name="Navarro D."/>
            <person name="Favel A."/>
            <person name="Norest M."/>
            <person name="Lesage-Meessen L."/>
            <person name="Balint B."/>
            <person name="Merenyi Z."/>
            <person name="de Eugenio L."/>
            <person name="Morin E."/>
            <person name="Martinez A.T."/>
            <person name="Baldrian P."/>
            <person name="Stursova M."/>
            <person name="Martinez M.J."/>
            <person name="Novotny C."/>
            <person name="Magnuson J.K."/>
            <person name="Spatafora J.W."/>
            <person name="Maurice S."/>
            <person name="Pangilinan J."/>
            <person name="Andreopoulos W."/>
            <person name="LaButti K."/>
            <person name="Hundley H."/>
            <person name="Na H."/>
            <person name="Kuo A."/>
            <person name="Barry K."/>
            <person name="Lipzen A."/>
            <person name="Henrissat B."/>
            <person name="Riley R."/>
            <person name="Ahrendt S."/>
            <person name="Nagy L.G."/>
            <person name="Grigoriev I.V."/>
            <person name="Martin F."/>
            <person name="Rosso M.N."/>
        </authorList>
    </citation>
    <scope>NUCLEOTIDE SEQUENCE [LARGE SCALE GENOMIC DNA]</scope>
    <source>
        <strain evidence="1 2">CIRM-BRFM 1785</strain>
    </source>
</reference>
<comment type="caution">
    <text evidence="1">The sequence shown here is derived from an EMBL/GenBank/DDBJ whole genome shotgun (WGS) entry which is preliminary data.</text>
</comment>
<dbReference type="RefSeq" id="XP_047781024.1">
    <property type="nucleotide sequence ID" value="XM_047919003.1"/>
</dbReference>